<gene>
    <name evidence="1" type="ORF">GTZ93_18745</name>
</gene>
<name>A0A7X4YAX5_9BACT</name>
<protein>
    <submittedName>
        <fullName evidence="1">Uncharacterized protein</fullName>
    </submittedName>
</protein>
<dbReference type="RefSeq" id="WP_161662905.1">
    <property type="nucleotide sequence ID" value="NZ_CBCSLE010000080.1"/>
</dbReference>
<organism evidence="1 2">
    <name type="scientific">Corallococcus exiguus</name>
    <dbReference type="NCBI Taxonomy" id="83462"/>
    <lineage>
        <taxon>Bacteria</taxon>
        <taxon>Pseudomonadati</taxon>
        <taxon>Myxococcota</taxon>
        <taxon>Myxococcia</taxon>
        <taxon>Myxococcales</taxon>
        <taxon>Cystobacterineae</taxon>
        <taxon>Myxococcaceae</taxon>
        <taxon>Corallococcus</taxon>
    </lineage>
</organism>
<keyword evidence="2" id="KW-1185">Reference proteome</keyword>
<comment type="caution">
    <text evidence="1">The sequence shown here is derived from an EMBL/GenBank/DDBJ whole genome shotgun (WGS) entry which is preliminary data.</text>
</comment>
<evidence type="ECO:0000313" key="2">
    <source>
        <dbReference type="Proteomes" id="UP000537825"/>
    </source>
</evidence>
<dbReference type="InterPro" id="IPR014807">
    <property type="entry name" value="Coa1"/>
</dbReference>
<accession>A0A7X4YAX5</accession>
<evidence type="ECO:0000313" key="1">
    <source>
        <dbReference type="EMBL" id="NBC41845.1"/>
    </source>
</evidence>
<proteinExistence type="predicted"/>
<sequence length="125" mass="13260">MSSTTKWVLAGLLGLPLLCCGSGGLMCLGIRSELPYAEAISRVENHAGVVRLLGAPISASSFFSGSFNLMNKDGQANMTINLSGSRQDGRLEVKAVRTDDVWGFSRLRVVADNGEAVDVGGYSRH</sequence>
<dbReference type="Proteomes" id="UP000537825">
    <property type="component" value="Unassembled WGS sequence"/>
</dbReference>
<reference evidence="1 2" key="1">
    <citation type="submission" date="2020-01" db="EMBL/GenBank/DDBJ databases">
        <title>The draft genome sequence of Corallococcus exiguus DSM 14696.</title>
        <authorList>
            <person name="Zhang X."/>
            <person name="Zhu H."/>
        </authorList>
    </citation>
    <scope>NUCLEOTIDE SEQUENCE [LARGE SCALE GENOMIC DNA]</scope>
    <source>
        <strain evidence="1 2">DSM 14696</strain>
    </source>
</reference>
<dbReference type="AlphaFoldDB" id="A0A7X4YAX5"/>
<dbReference type="EMBL" id="JAAAPK010000004">
    <property type="protein sequence ID" value="NBC41845.1"/>
    <property type="molecule type" value="Genomic_DNA"/>
</dbReference>
<dbReference type="Pfam" id="PF08695">
    <property type="entry name" value="Coa1"/>
    <property type="match status" value="1"/>
</dbReference>